<evidence type="ECO:0000256" key="3">
    <source>
        <dbReference type="SAM" id="SignalP"/>
    </source>
</evidence>
<gene>
    <name evidence="5" type="ORF">SPHINGO391_520031</name>
</gene>
<dbReference type="Pfam" id="PF01464">
    <property type="entry name" value="SLT"/>
    <property type="match status" value="1"/>
</dbReference>
<feature type="chain" id="PRO_5023060525" evidence="3">
    <location>
        <begin position="34"/>
        <end position="317"/>
    </location>
</feature>
<evidence type="ECO:0000256" key="2">
    <source>
        <dbReference type="ARBA" id="ARBA00009387"/>
    </source>
</evidence>
<evidence type="ECO:0000259" key="4">
    <source>
        <dbReference type="Pfam" id="PF01464"/>
    </source>
</evidence>
<sequence length="317" mass="33454">MWSLAAMANRLTFVANLLIGVAAGAATITSAAAQQVELVPFRNVGDGVVIEVGKKPIGIEIPAALPNEATALSAEMLAQDFAGMAPPPSFAPAIAMAPVERSSIPVPLWMRTGKVTTSGLAAAAAAAVAPYLYSPAACSISPYRPRGDLPMYLEQRRARYYPLISAVACEAGVPVGLFDALVAQESQYNPQIVSPKGAVGLTQLMPGTAAYLGVFNSRDPLQNLRGGARYLREHLDEFKRVDLALAAYNAGPGRVRLNGRIPPFRETIGYVSAITRGWSASAFRTATIQTASLSTSVPTFRGAQLFNYTSTSVANPR</sequence>
<name>A0A5E8ALL2_9SPHN</name>
<keyword evidence="3" id="KW-0732">Signal</keyword>
<comment type="similarity">
    <text evidence="1">Belongs to the transglycosylase Slt family.</text>
</comment>
<comment type="similarity">
    <text evidence="2">Belongs to the virb1 family.</text>
</comment>
<dbReference type="CDD" id="cd00254">
    <property type="entry name" value="LT-like"/>
    <property type="match status" value="1"/>
</dbReference>
<evidence type="ECO:0000256" key="1">
    <source>
        <dbReference type="ARBA" id="ARBA00007734"/>
    </source>
</evidence>
<evidence type="ECO:0000313" key="6">
    <source>
        <dbReference type="Proteomes" id="UP000326857"/>
    </source>
</evidence>
<protein>
    <submittedName>
        <fullName evidence="5">Transglycosylase SLT domain-containing protein</fullName>
    </submittedName>
</protein>
<dbReference type="InterPro" id="IPR008258">
    <property type="entry name" value="Transglycosylase_SLT_dom_1"/>
</dbReference>
<proteinExistence type="inferred from homology"/>
<dbReference type="AlphaFoldDB" id="A0A5E8ALL2"/>
<feature type="domain" description="Transglycosylase SLT" evidence="4">
    <location>
        <begin position="164"/>
        <end position="260"/>
    </location>
</feature>
<dbReference type="SUPFAM" id="SSF53955">
    <property type="entry name" value="Lysozyme-like"/>
    <property type="match status" value="1"/>
</dbReference>
<dbReference type="PANTHER" id="PTHR37423">
    <property type="entry name" value="SOLUBLE LYTIC MUREIN TRANSGLYCOSYLASE-RELATED"/>
    <property type="match status" value="1"/>
</dbReference>
<feature type="signal peptide" evidence="3">
    <location>
        <begin position="1"/>
        <end position="33"/>
    </location>
</feature>
<evidence type="ECO:0000313" key="5">
    <source>
        <dbReference type="EMBL" id="VVT30538.1"/>
    </source>
</evidence>
<organism evidence="5 6">
    <name type="scientific">Sphingomonas aurantiaca</name>
    <dbReference type="NCBI Taxonomy" id="185949"/>
    <lineage>
        <taxon>Bacteria</taxon>
        <taxon>Pseudomonadati</taxon>
        <taxon>Pseudomonadota</taxon>
        <taxon>Alphaproteobacteria</taxon>
        <taxon>Sphingomonadales</taxon>
        <taxon>Sphingomonadaceae</taxon>
        <taxon>Sphingomonas</taxon>
    </lineage>
</organism>
<dbReference type="Gene3D" id="1.10.530.10">
    <property type="match status" value="1"/>
</dbReference>
<dbReference type="EMBL" id="CABVLI010000048">
    <property type="protein sequence ID" value="VVT30538.1"/>
    <property type="molecule type" value="Genomic_DNA"/>
</dbReference>
<dbReference type="Proteomes" id="UP000326857">
    <property type="component" value="Unassembled WGS sequence"/>
</dbReference>
<reference evidence="5 6" key="1">
    <citation type="submission" date="2019-09" db="EMBL/GenBank/DDBJ databases">
        <authorList>
            <person name="Dittami M. S."/>
        </authorList>
    </citation>
    <scope>NUCLEOTIDE SEQUENCE [LARGE SCALE GENOMIC DNA]</scope>
    <source>
        <strain evidence="5">SPHINGO391</strain>
    </source>
</reference>
<dbReference type="InterPro" id="IPR023346">
    <property type="entry name" value="Lysozyme-like_dom_sf"/>
</dbReference>
<dbReference type="PANTHER" id="PTHR37423:SF2">
    <property type="entry name" value="MEMBRANE-BOUND LYTIC MUREIN TRANSGLYCOSYLASE C"/>
    <property type="match status" value="1"/>
</dbReference>
<accession>A0A5E8ALL2</accession>